<evidence type="ECO:0000256" key="1">
    <source>
        <dbReference type="ARBA" id="ARBA00022679"/>
    </source>
</evidence>
<dbReference type="Proteomes" id="UP001162780">
    <property type="component" value="Chromosome"/>
</dbReference>
<organism evidence="4 5">
    <name type="scientific">Methylomonas rapida</name>
    <dbReference type="NCBI Taxonomy" id="2963939"/>
    <lineage>
        <taxon>Bacteria</taxon>
        <taxon>Pseudomonadati</taxon>
        <taxon>Pseudomonadota</taxon>
        <taxon>Gammaproteobacteria</taxon>
        <taxon>Methylococcales</taxon>
        <taxon>Methylococcaceae</taxon>
        <taxon>Methylomonas</taxon>
    </lineage>
</organism>
<keyword evidence="5" id="KW-1185">Reference proteome</keyword>
<gene>
    <name evidence="4" type="ORF">NM686_018050</name>
</gene>
<dbReference type="SMART" id="SM00450">
    <property type="entry name" value="RHOD"/>
    <property type="match status" value="2"/>
</dbReference>
<dbReference type="Pfam" id="PF00581">
    <property type="entry name" value="Rhodanese"/>
    <property type="match status" value="2"/>
</dbReference>
<dbReference type="CDD" id="cd01449">
    <property type="entry name" value="TST_Repeat_2"/>
    <property type="match status" value="1"/>
</dbReference>
<dbReference type="PANTHER" id="PTHR11364">
    <property type="entry name" value="THIOSULFATE SULFERTANSFERASE"/>
    <property type="match status" value="1"/>
</dbReference>
<keyword evidence="2" id="KW-0677">Repeat</keyword>
<dbReference type="CDD" id="cd01448">
    <property type="entry name" value="TST_Repeat_1"/>
    <property type="match status" value="1"/>
</dbReference>
<dbReference type="PROSITE" id="PS50206">
    <property type="entry name" value="RHODANESE_3"/>
    <property type="match status" value="2"/>
</dbReference>
<dbReference type="SUPFAM" id="SSF52821">
    <property type="entry name" value="Rhodanese/Cell cycle control phosphatase"/>
    <property type="match status" value="2"/>
</dbReference>
<evidence type="ECO:0000313" key="4">
    <source>
        <dbReference type="EMBL" id="WAR44248.1"/>
    </source>
</evidence>
<keyword evidence="1" id="KW-0808">Transferase</keyword>
<feature type="domain" description="Rhodanese" evidence="3">
    <location>
        <begin position="17"/>
        <end position="136"/>
    </location>
</feature>
<dbReference type="PANTHER" id="PTHR11364:SF27">
    <property type="entry name" value="SULFURTRANSFERASE"/>
    <property type="match status" value="1"/>
</dbReference>
<feature type="domain" description="Rhodanese" evidence="3">
    <location>
        <begin position="166"/>
        <end position="279"/>
    </location>
</feature>
<proteinExistence type="predicted"/>
<accession>A0ABY7GK78</accession>
<evidence type="ECO:0000313" key="5">
    <source>
        <dbReference type="Proteomes" id="UP001162780"/>
    </source>
</evidence>
<reference evidence="4" key="1">
    <citation type="submission" date="2022-11" db="EMBL/GenBank/DDBJ databases">
        <title>Methylomonas rapida sp. nov., Carotenoid-Producing Obligate Methanotrophs with High Growth Characteristics and Biotechnological Potential.</title>
        <authorList>
            <person name="Tikhonova E.N."/>
            <person name="Suleimanov R.Z."/>
            <person name="Miroshnikov K."/>
            <person name="Oshkin I.Y."/>
            <person name="Belova S.E."/>
            <person name="Danilova O.V."/>
            <person name="Ashikhmin A."/>
            <person name="Konopkin A."/>
            <person name="But S.Y."/>
            <person name="Khmelenina V.N."/>
            <person name="Kuznetsov N."/>
            <person name="Pimenov N.V."/>
            <person name="Dedysh S.N."/>
        </authorList>
    </citation>
    <scope>NUCLEOTIDE SEQUENCE</scope>
    <source>
        <strain evidence="4">MP1</strain>
    </source>
</reference>
<protein>
    <submittedName>
        <fullName evidence="4">Sulfurtransferase</fullName>
    </submittedName>
</protein>
<dbReference type="RefSeq" id="WP_255189225.1">
    <property type="nucleotide sequence ID" value="NZ_CP113517.1"/>
</dbReference>
<dbReference type="InterPro" id="IPR001763">
    <property type="entry name" value="Rhodanese-like_dom"/>
</dbReference>
<sequence>MSYTTLISANELAKHLDQPDWVIFDCRFSLADAGLGTKAYRQGHLPGARYADLNKDLSSQALSHTGRHPLPDFAVLAKKLGDWGVSNRSQVVVYDDAGGAFAGRLWWLLRTMGHQDVAVLDVGIQQWQKQNLPMTTHLPKVTPAQFRCYLDAKQWVSATEVENGLASRTITLIDARTPERYAGLQEPIDPVAGHVPKAINRPFQLNLDNNGLFLPAEDLKKQFQRLTESRKPEQVVHMCGSGVTACHNLLAMEIAGLSGSRLYAGSWSKWITNKNRAVAKSV</sequence>
<dbReference type="InterPro" id="IPR045078">
    <property type="entry name" value="TST/MPST-like"/>
</dbReference>
<evidence type="ECO:0000259" key="3">
    <source>
        <dbReference type="PROSITE" id="PS50206"/>
    </source>
</evidence>
<dbReference type="InterPro" id="IPR036873">
    <property type="entry name" value="Rhodanese-like_dom_sf"/>
</dbReference>
<dbReference type="Gene3D" id="3.40.250.10">
    <property type="entry name" value="Rhodanese-like domain"/>
    <property type="match status" value="2"/>
</dbReference>
<evidence type="ECO:0000256" key="2">
    <source>
        <dbReference type="ARBA" id="ARBA00022737"/>
    </source>
</evidence>
<dbReference type="EMBL" id="CP113517">
    <property type="protein sequence ID" value="WAR44248.1"/>
    <property type="molecule type" value="Genomic_DNA"/>
</dbReference>
<name>A0ABY7GK78_9GAMM</name>